<feature type="compositionally biased region" description="Polar residues" evidence="1">
    <location>
        <begin position="1"/>
        <end position="15"/>
    </location>
</feature>
<evidence type="ECO:0000313" key="3">
    <source>
        <dbReference type="Proteomes" id="UP001315967"/>
    </source>
</evidence>
<dbReference type="InterPro" id="IPR018691">
    <property type="entry name" value="DUF2188"/>
</dbReference>
<dbReference type="RefSeq" id="WP_313794936.1">
    <property type="nucleotide sequence ID" value="NZ_CP102453.1"/>
</dbReference>
<reference evidence="2 3" key="1">
    <citation type="submission" date="2022-08" db="EMBL/GenBank/DDBJ databases">
        <title>Aerococcaceae sp. nov isolated from spoiled eye mask.</title>
        <authorList>
            <person name="Zhou G."/>
            <person name="Xie X.-B."/>
            <person name="Shi Q.-S."/>
            <person name="Wang Y.-S."/>
            <person name="Wen X."/>
            <person name="Peng H."/>
            <person name="Yang X.-J."/>
            <person name="Tao H.-B."/>
            <person name="Huang X.-M."/>
        </authorList>
    </citation>
    <scope>NUCLEOTIDE SEQUENCE [LARGE SCALE GENOMIC DNA]</scope>
    <source>
        <strain evidence="3">DM20194951</strain>
    </source>
</reference>
<organism evidence="2 3">
    <name type="scientific">Fundicoccus culcitae</name>
    <dbReference type="NCBI Taxonomy" id="2969821"/>
    <lineage>
        <taxon>Bacteria</taxon>
        <taxon>Bacillati</taxon>
        <taxon>Bacillota</taxon>
        <taxon>Bacilli</taxon>
        <taxon>Lactobacillales</taxon>
        <taxon>Aerococcaceae</taxon>
        <taxon>Fundicoccus</taxon>
    </lineage>
</organism>
<keyword evidence="3" id="KW-1185">Reference proteome</keyword>
<feature type="region of interest" description="Disordered" evidence="1">
    <location>
        <begin position="53"/>
        <end position="74"/>
    </location>
</feature>
<name>A0ABY5PAD7_9LACT</name>
<evidence type="ECO:0000256" key="1">
    <source>
        <dbReference type="SAM" id="MobiDB-lite"/>
    </source>
</evidence>
<feature type="region of interest" description="Disordered" evidence="1">
    <location>
        <begin position="1"/>
        <end position="22"/>
    </location>
</feature>
<evidence type="ECO:0000313" key="2">
    <source>
        <dbReference type="EMBL" id="UUX35448.1"/>
    </source>
</evidence>
<protein>
    <submittedName>
        <fullName evidence="2">DUF2188 domain-containing protein</fullName>
    </submittedName>
</protein>
<accession>A0ABY5PAD7</accession>
<gene>
    <name evidence="2" type="ORF">NRE15_03430</name>
</gene>
<dbReference type="Proteomes" id="UP001315967">
    <property type="component" value="Chromosome"/>
</dbReference>
<sequence>MGKNQHVTPNSNGTWNVKGEGNSKATAIFDTQKKAIDRATKISINQQSELIIHDRKGKIRERNSYGNDPHPPKG</sequence>
<dbReference type="Pfam" id="PF09954">
    <property type="entry name" value="DUF2188"/>
    <property type="match status" value="1"/>
</dbReference>
<proteinExistence type="predicted"/>
<dbReference type="EMBL" id="CP102453">
    <property type="protein sequence ID" value="UUX35448.1"/>
    <property type="molecule type" value="Genomic_DNA"/>
</dbReference>